<evidence type="ECO:0000256" key="4">
    <source>
        <dbReference type="ARBA" id="ARBA00022989"/>
    </source>
</evidence>
<feature type="transmembrane region" description="Helical" evidence="6">
    <location>
        <begin position="231"/>
        <end position="253"/>
    </location>
</feature>
<dbReference type="GO" id="GO:0022857">
    <property type="term" value="F:transmembrane transporter activity"/>
    <property type="evidence" value="ECO:0007669"/>
    <property type="project" value="InterPro"/>
</dbReference>
<keyword evidence="5 6" id="KW-0472">Membrane</keyword>
<dbReference type="PANTHER" id="PTHR23513">
    <property type="entry name" value="INTEGRAL MEMBRANE EFFLUX PROTEIN-RELATED"/>
    <property type="match status" value="1"/>
</dbReference>
<dbReference type="AlphaFoldDB" id="A0A154MAM0"/>
<name>A0A154MAM0_9PSEU</name>
<evidence type="ECO:0000313" key="8">
    <source>
        <dbReference type="EMBL" id="OKA06237.1"/>
    </source>
</evidence>
<evidence type="ECO:0000256" key="2">
    <source>
        <dbReference type="ARBA" id="ARBA00022475"/>
    </source>
</evidence>
<reference evidence="8 10" key="2">
    <citation type="submission" date="2016-11" db="EMBL/GenBank/DDBJ databases">
        <title>Genome sequencing of Amycolatopsis regifaucium.</title>
        <authorList>
            <person name="Mayilraj S."/>
            <person name="Kaur N."/>
        </authorList>
    </citation>
    <scope>NUCLEOTIDE SEQUENCE [LARGE SCALE GENOMIC DNA]</scope>
    <source>
        <strain evidence="8 10">GY080</strain>
    </source>
</reference>
<dbReference type="Proteomes" id="UP000076321">
    <property type="component" value="Unassembled WGS sequence"/>
</dbReference>
<dbReference type="EMBL" id="LOBU02000015">
    <property type="protein sequence ID" value="OKA06237.1"/>
    <property type="molecule type" value="Genomic_DNA"/>
</dbReference>
<feature type="transmembrane region" description="Helical" evidence="6">
    <location>
        <begin position="259"/>
        <end position="281"/>
    </location>
</feature>
<dbReference type="Pfam" id="PF07690">
    <property type="entry name" value="MFS_1"/>
    <property type="match status" value="1"/>
</dbReference>
<keyword evidence="3 6" id="KW-0812">Transmembrane</keyword>
<proteinExistence type="predicted"/>
<dbReference type="InterPro" id="IPR011701">
    <property type="entry name" value="MFS"/>
</dbReference>
<comment type="caution">
    <text evidence="7">The sequence shown here is derived from an EMBL/GenBank/DDBJ whole genome shotgun (WGS) entry which is preliminary data.</text>
</comment>
<comment type="subcellular location">
    <subcellularLocation>
        <location evidence="1">Cell membrane</location>
        <topology evidence="1">Multi-pass membrane protein</topology>
    </subcellularLocation>
</comment>
<feature type="transmembrane region" description="Helical" evidence="6">
    <location>
        <begin position="316"/>
        <end position="339"/>
    </location>
</feature>
<evidence type="ECO:0000256" key="6">
    <source>
        <dbReference type="SAM" id="Phobius"/>
    </source>
</evidence>
<dbReference type="OrthoDB" id="3227279at2"/>
<sequence length="420" mass="42992">MKEGDSARGTAFKAAFAVGEFRALWAAEALSQAGDQLARVALSVLVWERTASAGLTGLTYGLTYLPTLIGGTLFAGLADRYSRRTVMIVCDLLRAAVAALMAVPGTPLLVLAGLLVILTMAGGPFRAAQLALLPDVLEGERYVAGLAVRTITIQTAQLAGFGGGGLVIGLVTPYWGLVIDAVTFVVSALLVSTGVRRRTPAVTESSVKSRVGRAFSGAGARELWRGKGIRVLFGLKMLAGFAIAPEGLAAPLAGELRAGSFAVGLILAADPVGSVIGSWIFTKWVPARRKTRIVGILAIASVVPLLFLFFRPPLPVCLALIGLSGACAAPYHLQAVALMARAVPDGVRAQVMGLTSTSLVTVQGIGIMLAGGLAQLTGPFVAVGVAAAVAVASAGPMAVAWKRAIATGSDVWLPAGSRTG</sequence>
<dbReference type="CDD" id="cd06173">
    <property type="entry name" value="MFS_MefA_like"/>
    <property type="match status" value="1"/>
</dbReference>
<keyword evidence="10" id="KW-1185">Reference proteome</keyword>
<dbReference type="Proteomes" id="UP000186883">
    <property type="component" value="Unassembled WGS sequence"/>
</dbReference>
<keyword evidence="4 6" id="KW-1133">Transmembrane helix</keyword>
<evidence type="ECO:0000313" key="9">
    <source>
        <dbReference type="Proteomes" id="UP000076321"/>
    </source>
</evidence>
<feature type="transmembrane region" description="Helical" evidence="6">
    <location>
        <begin position="351"/>
        <end position="374"/>
    </location>
</feature>
<dbReference type="PANTHER" id="PTHR23513:SF11">
    <property type="entry name" value="STAPHYLOFERRIN A TRANSPORTER"/>
    <property type="match status" value="1"/>
</dbReference>
<organism evidence="7 9">
    <name type="scientific">Amycolatopsis regifaucium</name>
    <dbReference type="NCBI Taxonomy" id="546365"/>
    <lineage>
        <taxon>Bacteria</taxon>
        <taxon>Bacillati</taxon>
        <taxon>Actinomycetota</taxon>
        <taxon>Actinomycetes</taxon>
        <taxon>Pseudonocardiales</taxon>
        <taxon>Pseudonocardiaceae</taxon>
        <taxon>Amycolatopsis</taxon>
    </lineage>
</organism>
<evidence type="ECO:0000256" key="3">
    <source>
        <dbReference type="ARBA" id="ARBA00022692"/>
    </source>
</evidence>
<dbReference type="Gene3D" id="1.20.1250.20">
    <property type="entry name" value="MFS general substrate transporter like domains"/>
    <property type="match status" value="1"/>
</dbReference>
<accession>A0A154MAM0</accession>
<evidence type="ECO:0000313" key="7">
    <source>
        <dbReference type="EMBL" id="KZB81698.1"/>
    </source>
</evidence>
<dbReference type="EMBL" id="LQCI01000034">
    <property type="protein sequence ID" value="KZB81698.1"/>
    <property type="molecule type" value="Genomic_DNA"/>
</dbReference>
<evidence type="ECO:0000313" key="10">
    <source>
        <dbReference type="Proteomes" id="UP000186883"/>
    </source>
</evidence>
<dbReference type="InterPro" id="IPR036259">
    <property type="entry name" value="MFS_trans_sf"/>
</dbReference>
<dbReference type="RefSeq" id="WP_061980308.1">
    <property type="nucleotide sequence ID" value="NZ_FOPQ01000001.1"/>
</dbReference>
<protein>
    <submittedName>
        <fullName evidence="7">MFS transporter</fullName>
    </submittedName>
</protein>
<feature type="transmembrane region" description="Helical" evidence="6">
    <location>
        <begin position="108"/>
        <end position="125"/>
    </location>
</feature>
<feature type="transmembrane region" description="Helical" evidence="6">
    <location>
        <begin position="293"/>
        <end position="310"/>
    </location>
</feature>
<evidence type="ECO:0000256" key="5">
    <source>
        <dbReference type="ARBA" id="ARBA00023136"/>
    </source>
</evidence>
<dbReference type="SUPFAM" id="SSF103473">
    <property type="entry name" value="MFS general substrate transporter"/>
    <property type="match status" value="1"/>
</dbReference>
<keyword evidence="2" id="KW-1003">Cell membrane</keyword>
<feature type="transmembrane region" description="Helical" evidence="6">
    <location>
        <begin position="380"/>
        <end position="401"/>
    </location>
</feature>
<dbReference type="GO" id="GO:0005886">
    <property type="term" value="C:plasma membrane"/>
    <property type="evidence" value="ECO:0007669"/>
    <property type="project" value="UniProtKB-SubCell"/>
</dbReference>
<feature type="transmembrane region" description="Helical" evidence="6">
    <location>
        <begin position="57"/>
        <end position="78"/>
    </location>
</feature>
<reference evidence="7 9" key="1">
    <citation type="submission" date="2015-12" db="EMBL/GenBank/DDBJ databases">
        <title>Amycolatopsis regifaucium genome sequencing and assembly.</title>
        <authorList>
            <person name="Mayilraj S."/>
        </authorList>
    </citation>
    <scope>NUCLEOTIDE SEQUENCE [LARGE SCALE GENOMIC DNA]</scope>
    <source>
        <strain evidence="7 9">GY080</strain>
    </source>
</reference>
<gene>
    <name evidence="8" type="ORF">ATP06_0224155</name>
    <name evidence="7" type="ORF">AVL48_06865</name>
</gene>
<evidence type="ECO:0000256" key="1">
    <source>
        <dbReference type="ARBA" id="ARBA00004651"/>
    </source>
</evidence>
<feature type="transmembrane region" description="Helical" evidence="6">
    <location>
        <begin position="174"/>
        <end position="191"/>
    </location>
</feature>